<organism evidence="1 2">
    <name type="scientific">Bacteroides gallinaceum</name>
    <dbReference type="NCBI Taxonomy" id="1462571"/>
    <lineage>
        <taxon>Bacteria</taxon>
        <taxon>Pseudomonadati</taxon>
        <taxon>Bacteroidota</taxon>
        <taxon>Bacteroidia</taxon>
        <taxon>Bacteroidales</taxon>
        <taxon>Bacteroidaceae</taxon>
        <taxon>Bacteroides</taxon>
    </lineage>
</organism>
<protein>
    <submittedName>
        <fullName evidence="1">DUF2695 domain-containing protein</fullName>
    </submittedName>
</protein>
<name>A0ABT7X7J2_9BACE</name>
<keyword evidence="2" id="KW-1185">Reference proteome</keyword>
<gene>
    <name evidence="1" type="ORF">QVO10_11725</name>
</gene>
<accession>A0ABT7X7J2</accession>
<evidence type="ECO:0000313" key="2">
    <source>
        <dbReference type="Proteomes" id="UP001167871"/>
    </source>
</evidence>
<proteinExistence type="predicted"/>
<dbReference type="Pfam" id="PF10905">
    <property type="entry name" value="DUF2695"/>
    <property type="match status" value="1"/>
</dbReference>
<sequence length="203" mass="23128">MTPEELLKLDWMGRFKQSIQTIKDNKAFWVLKNPNGTYSIPEGRPKKFCVWGEESHAQYNCTDGWEDTIPTAMSFEVFMSGLYPRLKKGRVNTILVSPMRNRRGKEIPITEFFEKVGIETDTISNNDVLSDHKVILTPIDDKILKGLFDYLDEKLGTEGCKNDLTLTVAYLKNHGVKDLDNAIAWLQSKGGYCDCEVLANVEE</sequence>
<dbReference type="Proteomes" id="UP001167871">
    <property type="component" value="Unassembled WGS sequence"/>
</dbReference>
<evidence type="ECO:0000313" key="1">
    <source>
        <dbReference type="EMBL" id="MDN0050046.1"/>
    </source>
</evidence>
<comment type="caution">
    <text evidence="1">The sequence shown here is derived from an EMBL/GenBank/DDBJ whole genome shotgun (WGS) entry which is preliminary data.</text>
</comment>
<dbReference type="EMBL" id="JAUEII010000026">
    <property type="protein sequence ID" value="MDN0050046.1"/>
    <property type="molecule type" value="Genomic_DNA"/>
</dbReference>
<reference evidence="1" key="1">
    <citation type="submission" date="2023-06" db="EMBL/GenBank/DDBJ databases">
        <authorList>
            <person name="Zeman M."/>
            <person name="Kubasova T."/>
            <person name="Jahodarova E."/>
            <person name="Nykrynova M."/>
            <person name="Rychlik I."/>
        </authorList>
    </citation>
    <scope>NUCLEOTIDE SEQUENCE</scope>
    <source>
        <strain evidence="1">84_SSukc20</strain>
    </source>
</reference>
<dbReference type="InterPro" id="IPR024248">
    <property type="entry name" value="DUF2695"/>
</dbReference>
<dbReference type="Pfam" id="PF11042">
    <property type="entry name" value="DUF2750"/>
    <property type="match status" value="1"/>
</dbReference>
<dbReference type="InterPro" id="IPR021284">
    <property type="entry name" value="DUF2750"/>
</dbReference>
<reference evidence="1" key="2">
    <citation type="submission" date="2024-05" db="EMBL/GenBank/DDBJ databases">
        <title>Identification and characterization of horizontal gene transfer across gut microbiota members of farm animals based on homology search.</title>
        <authorList>
            <person name="Schwarzerova J."/>
            <person name="Nykrynova M."/>
            <person name="Jureckova K."/>
            <person name="Cejkova D."/>
            <person name="Rychlik I."/>
        </authorList>
    </citation>
    <scope>NUCLEOTIDE SEQUENCE</scope>
    <source>
        <strain evidence="1">84_SSukc20</strain>
    </source>
</reference>
<dbReference type="RefSeq" id="WP_204970330.1">
    <property type="nucleotide sequence ID" value="NZ_JAUEII010000026.1"/>
</dbReference>